<proteinExistence type="predicted"/>
<name>A0A9Q9ACQ9_9PEZI</name>
<organism evidence="2 3">
    <name type="scientific">Septoria linicola</name>
    <dbReference type="NCBI Taxonomy" id="215465"/>
    <lineage>
        <taxon>Eukaryota</taxon>
        <taxon>Fungi</taxon>
        <taxon>Dikarya</taxon>
        <taxon>Ascomycota</taxon>
        <taxon>Pezizomycotina</taxon>
        <taxon>Dothideomycetes</taxon>
        <taxon>Dothideomycetidae</taxon>
        <taxon>Mycosphaerellales</taxon>
        <taxon>Mycosphaerellaceae</taxon>
        <taxon>Septoria</taxon>
    </lineage>
</organism>
<dbReference type="Proteomes" id="UP001056384">
    <property type="component" value="Chromosome 1"/>
</dbReference>
<evidence type="ECO:0000256" key="1">
    <source>
        <dbReference type="SAM" id="MobiDB-lite"/>
    </source>
</evidence>
<protein>
    <submittedName>
        <fullName evidence="2">Uncharacterized protein</fullName>
    </submittedName>
</protein>
<dbReference type="AlphaFoldDB" id="A0A9Q9ACQ9"/>
<feature type="compositionally biased region" description="Basic and acidic residues" evidence="1">
    <location>
        <begin position="58"/>
        <end position="78"/>
    </location>
</feature>
<dbReference type="OrthoDB" id="4161095at2759"/>
<evidence type="ECO:0000313" key="2">
    <source>
        <dbReference type="EMBL" id="USW47149.1"/>
    </source>
</evidence>
<feature type="compositionally biased region" description="Polar residues" evidence="1">
    <location>
        <begin position="36"/>
        <end position="46"/>
    </location>
</feature>
<accession>A0A9Q9ACQ9</accession>
<sequence length="78" mass="8021">MSSLPHQSAGLKGETPSTSETAVGGGAGANLVPKDSQPQQEKPQIDSSASKAGSAEAAAEKLYEERMEEEYAKREGGA</sequence>
<keyword evidence="3" id="KW-1185">Reference proteome</keyword>
<gene>
    <name evidence="2" type="ORF">Slin15195_G004680</name>
</gene>
<evidence type="ECO:0000313" key="3">
    <source>
        <dbReference type="Proteomes" id="UP001056384"/>
    </source>
</evidence>
<dbReference type="EMBL" id="CP099418">
    <property type="protein sequence ID" value="USW47149.1"/>
    <property type="molecule type" value="Genomic_DNA"/>
</dbReference>
<feature type="compositionally biased region" description="Low complexity" evidence="1">
    <location>
        <begin position="47"/>
        <end position="57"/>
    </location>
</feature>
<feature type="region of interest" description="Disordered" evidence="1">
    <location>
        <begin position="1"/>
        <end position="78"/>
    </location>
</feature>
<reference evidence="2" key="1">
    <citation type="submission" date="2022-06" db="EMBL/GenBank/DDBJ databases">
        <title>Complete genome sequences of two strains of the flax pathogen Septoria linicola.</title>
        <authorList>
            <person name="Lapalu N."/>
            <person name="Simon A."/>
            <person name="Demenou B."/>
            <person name="Paumier D."/>
            <person name="Guillot M.-P."/>
            <person name="Gout L."/>
            <person name="Valade R."/>
        </authorList>
    </citation>
    <scope>NUCLEOTIDE SEQUENCE</scope>
    <source>
        <strain evidence="2">SE15195</strain>
    </source>
</reference>